<comment type="function">
    <text evidence="6">Acts as a GTPase activating protein for RAB7A. Does not act on RAB4, RAB5 or RAB6.</text>
</comment>
<dbReference type="InterPro" id="IPR035969">
    <property type="entry name" value="Rab-GAP_TBC_sf"/>
</dbReference>
<dbReference type="PANTHER" id="PTHR22957:SF645">
    <property type="entry name" value="LD27216P"/>
    <property type="match status" value="1"/>
</dbReference>
<keyword evidence="13" id="KW-1185">Reference proteome</keyword>
<dbReference type="InterPro" id="IPR021935">
    <property type="entry name" value="SGSM1/2_RBD"/>
</dbReference>
<dbReference type="FunFam" id="1.10.472.80:FF:000005">
    <property type="entry name" value="TBC1 domain family member 15"/>
    <property type="match status" value="1"/>
</dbReference>
<dbReference type="Gene3D" id="3.30.420.10">
    <property type="entry name" value="Ribonuclease H-like superfamily/Ribonuclease H"/>
    <property type="match status" value="1"/>
</dbReference>
<dbReference type="Pfam" id="PF12068">
    <property type="entry name" value="PH_RBD"/>
    <property type="match status" value="1"/>
</dbReference>
<comment type="caution">
    <text evidence="12">The sequence shown here is derived from an EMBL/GenBank/DDBJ whole genome shotgun (WGS) entry which is preliminary data.</text>
</comment>
<protein>
    <recommendedName>
        <fullName evidence="8">TBC1 domain family member 15</fullName>
    </recommendedName>
    <alternativeName>
        <fullName evidence="9">GTPase-activating protein RAB7</fullName>
    </alternativeName>
</protein>
<reference evidence="12" key="1">
    <citation type="submission" date="2019-08" db="EMBL/GenBank/DDBJ databases">
        <title>The improved chromosome-level genome for the pearl oyster Pinctada fucata martensii using PacBio sequencing and Hi-C.</title>
        <authorList>
            <person name="Zheng Z."/>
        </authorList>
    </citation>
    <scope>NUCLEOTIDE SEQUENCE</scope>
    <source>
        <strain evidence="12">ZZ-2019</strain>
        <tissue evidence="12">Adductor muscle</tissue>
    </source>
</reference>
<dbReference type="CDD" id="cd09275">
    <property type="entry name" value="RNase_HI_RT_DIRS1"/>
    <property type="match status" value="1"/>
</dbReference>
<keyword evidence="5" id="KW-0007">Acetylation</keyword>
<evidence type="ECO:0000256" key="8">
    <source>
        <dbReference type="ARBA" id="ARBA00067480"/>
    </source>
</evidence>
<comment type="subunit">
    <text evidence="7">Interacts with non-phosphorylated form of RAB8A; phosphorylation of RAB8A at 'Thr-72' disrupts this interaction. Interacts with ARMC12.</text>
</comment>
<dbReference type="Gene3D" id="2.30.29.230">
    <property type="match status" value="1"/>
</dbReference>
<proteinExistence type="predicted"/>
<dbReference type="Gene3D" id="1.10.8.270">
    <property type="entry name" value="putative rabgap domain of human tbc1 domain family member 14 like domains"/>
    <property type="match status" value="1"/>
</dbReference>
<dbReference type="PANTHER" id="PTHR22957">
    <property type="entry name" value="TBC1 DOMAIN FAMILY MEMBER GTPASE-ACTIVATING PROTEIN"/>
    <property type="match status" value="1"/>
</dbReference>
<dbReference type="Pfam" id="PF00566">
    <property type="entry name" value="RabGAP-TBC"/>
    <property type="match status" value="1"/>
</dbReference>
<name>A0AA88YH35_PINIB</name>
<dbReference type="GO" id="GO:0003676">
    <property type="term" value="F:nucleic acid binding"/>
    <property type="evidence" value="ECO:0007669"/>
    <property type="project" value="InterPro"/>
</dbReference>
<gene>
    <name evidence="12" type="ORF">FSP39_002936</name>
</gene>
<dbReference type="Gene3D" id="1.10.472.80">
    <property type="entry name" value="Ypt/Rab-GAP domain of gyp1p, domain 3"/>
    <property type="match status" value="1"/>
</dbReference>
<dbReference type="InterPro" id="IPR000195">
    <property type="entry name" value="Rab-GAP-TBC_dom"/>
</dbReference>
<keyword evidence="2" id="KW-0343">GTPase activation</keyword>
<dbReference type="Proteomes" id="UP001186944">
    <property type="component" value="Unassembled WGS sequence"/>
</dbReference>
<accession>A0AA88YH35</accession>
<evidence type="ECO:0000313" key="13">
    <source>
        <dbReference type="Proteomes" id="UP001186944"/>
    </source>
</evidence>
<evidence type="ECO:0000256" key="4">
    <source>
        <dbReference type="ARBA" id="ARBA00022553"/>
    </source>
</evidence>
<feature type="region of interest" description="Disordered" evidence="10">
    <location>
        <begin position="854"/>
        <end position="874"/>
    </location>
</feature>
<sequence length="896" mass="102451">MIVWLGFLWNLQEGKIEVPPEKFLSVQSVLRDILHNIGHVTARKVASFVGKIISLKPALGTVCQMMTRNLSVALCNRKGWDLNLDLPSVCRQELEFWLKSLHSLPNVTLTPISEIPEKIMFSDASSYAAAGFTLERNTKIVHYMWKDDEKNKSSTWRELKTICLVLKGLGSDLSGKLVKIYTDNQNVVRIACKGSMKMELHQLALEVLGFCVAHSIRLELAWIPRDLNAYADELSKIFDFDDWEVLYEKEGVYIHINVNSHTSDKDAHLPGKVYLIQKPEGTFIEWKAEEILQVDGNQDQDWAVIGSSLSVGYKPDKDSDALNMLTESRKKYNVSFDLMDLKSFKRNAPNHGWAYIIFILKDGTTYPALHFHNGGSKALLQQFGKYIHIKRSPNDSRLFIVQEHDPDMLSKSFDELHLFADSSSDLVSKFIKDPYTTTLGGFSKVTNFLRDTLLQQEVAIHRPKEELAAILNEEIPGMEISQQEPGYELVTKTKLPSRPEVERSAPLNNTEWTKHMDKEGRILNVDHLKEVIFRGGIDPGIRSEVWKFLLGYYDWQSTYKTRADIRKRKVDDYFRMKLQWKTISDAQERRFSLLRERKCLIEKDVTRTDRTHKFFEGECNPNLQVLNDVLMTYCMYNFDLGYVQGMSDLLSPILVVMENEVDSFWCFAGLMERVCNNFEMDQAGMKVQLAQLHKLMQFTDPELCGYLESHDSGNFYFCFRWLLIQFKREFSFQDVQRLWEVIWTDLPCKNFHLLICLAILDTEKTTLIENKFGFTEILKHINDMTGAIHLEETLRKAEGIFLQLKQSKKLPDALKEIVGVEVTPSSSTSSSNFVTPAGTPVNVEAVPKLEKLTLPKENGHSNASSGTGTAVTTPDDSSIEILVENGADSAVTNFFT</sequence>
<dbReference type="SMART" id="SM00164">
    <property type="entry name" value="TBC"/>
    <property type="match status" value="1"/>
</dbReference>
<comment type="subcellular location">
    <subcellularLocation>
        <location evidence="1">Cytoplasm</location>
    </subcellularLocation>
</comment>
<keyword evidence="4" id="KW-0597">Phosphoprotein</keyword>
<dbReference type="PROSITE" id="PS50086">
    <property type="entry name" value="TBC_RABGAP"/>
    <property type="match status" value="1"/>
</dbReference>
<dbReference type="SUPFAM" id="SSF56672">
    <property type="entry name" value="DNA/RNA polymerases"/>
    <property type="match status" value="1"/>
</dbReference>
<dbReference type="InterPro" id="IPR036397">
    <property type="entry name" value="RNaseH_sf"/>
</dbReference>
<dbReference type="InterPro" id="IPR043502">
    <property type="entry name" value="DNA/RNA_pol_sf"/>
</dbReference>
<evidence type="ECO:0000256" key="1">
    <source>
        <dbReference type="ARBA" id="ARBA00004496"/>
    </source>
</evidence>
<evidence type="ECO:0000256" key="10">
    <source>
        <dbReference type="SAM" id="MobiDB-lite"/>
    </source>
</evidence>
<evidence type="ECO:0000256" key="2">
    <source>
        <dbReference type="ARBA" id="ARBA00022468"/>
    </source>
</evidence>
<dbReference type="AlphaFoldDB" id="A0AA88YH35"/>
<evidence type="ECO:0000256" key="6">
    <source>
        <dbReference type="ARBA" id="ARBA00055283"/>
    </source>
</evidence>
<keyword evidence="3" id="KW-0963">Cytoplasm</keyword>
<dbReference type="SUPFAM" id="SSF47923">
    <property type="entry name" value="Ypt/Rab-GAP domain of gyp1p"/>
    <property type="match status" value="2"/>
</dbReference>
<evidence type="ECO:0000256" key="7">
    <source>
        <dbReference type="ARBA" id="ARBA00065268"/>
    </source>
</evidence>
<dbReference type="EMBL" id="VSWD01000007">
    <property type="protein sequence ID" value="KAK3096754.1"/>
    <property type="molecule type" value="Genomic_DNA"/>
</dbReference>
<dbReference type="GO" id="GO:0005737">
    <property type="term" value="C:cytoplasm"/>
    <property type="evidence" value="ECO:0007669"/>
    <property type="project" value="UniProtKB-SubCell"/>
</dbReference>
<dbReference type="GO" id="GO:0006259">
    <property type="term" value="P:DNA metabolic process"/>
    <property type="evidence" value="ECO:0007669"/>
    <property type="project" value="UniProtKB-ARBA"/>
</dbReference>
<feature type="domain" description="Rab-GAP TBC" evidence="11">
    <location>
        <begin position="536"/>
        <end position="746"/>
    </location>
</feature>
<feature type="compositionally biased region" description="Polar residues" evidence="10">
    <location>
        <begin position="860"/>
        <end position="874"/>
    </location>
</feature>
<dbReference type="GO" id="GO:0005096">
    <property type="term" value="F:GTPase activator activity"/>
    <property type="evidence" value="ECO:0007669"/>
    <property type="project" value="UniProtKB-KW"/>
</dbReference>
<evidence type="ECO:0000256" key="9">
    <source>
        <dbReference type="ARBA" id="ARBA00082539"/>
    </source>
</evidence>
<dbReference type="FunFam" id="1.10.8.270:FF:000005">
    <property type="entry name" value="TBC1 domain family member 15"/>
    <property type="match status" value="1"/>
</dbReference>
<evidence type="ECO:0000256" key="3">
    <source>
        <dbReference type="ARBA" id="ARBA00022490"/>
    </source>
</evidence>
<organism evidence="12 13">
    <name type="scientific">Pinctada imbricata</name>
    <name type="common">Atlantic pearl-oyster</name>
    <name type="synonym">Pinctada martensii</name>
    <dbReference type="NCBI Taxonomy" id="66713"/>
    <lineage>
        <taxon>Eukaryota</taxon>
        <taxon>Metazoa</taxon>
        <taxon>Spiralia</taxon>
        <taxon>Lophotrochozoa</taxon>
        <taxon>Mollusca</taxon>
        <taxon>Bivalvia</taxon>
        <taxon>Autobranchia</taxon>
        <taxon>Pteriomorphia</taxon>
        <taxon>Pterioida</taxon>
        <taxon>Pterioidea</taxon>
        <taxon>Pteriidae</taxon>
        <taxon>Pinctada</taxon>
    </lineage>
</organism>
<evidence type="ECO:0000313" key="12">
    <source>
        <dbReference type="EMBL" id="KAK3096754.1"/>
    </source>
</evidence>
<evidence type="ECO:0000256" key="5">
    <source>
        <dbReference type="ARBA" id="ARBA00022990"/>
    </source>
</evidence>
<evidence type="ECO:0000259" key="11">
    <source>
        <dbReference type="PROSITE" id="PS50086"/>
    </source>
</evidence>